<comment type="caution">
    <text evidence="1">The sequence shown here is derived from an EMBL/GenBank/DDBJ whole genome shotgun (WGS) entry which is preliminary data.</text>
</comment>
<accession>A0ACB9FED7</accession>
<reference evidence="2" key="1">
    <citation type="journal article" date="2022" name="Mol. Ecol. Resour.">
        <title>The genomes of chicory, endive, great burdock and yacon provide insights into Asteraceae palaeo-polyploidization history and plant inulin production.</title>
        <authorList>
            <person name="Fan W."/>
            <person name="Wang S."/>
            <person name="Wang H."/>
            <person name="Wang A."/>
            <person name="Jiang F."/>
            <person name="Liu H."/>
            <person name="Zhao H."/>
            <person name="Xu D."/>
            <person name="Zhang Y."/>
        </authorList>
    </citation>
    <scope>NUCLEOTIDE SEQUENCE [LARGE SCALE GENOMIC DNA]</scope>
    <source>
        <strain evidence="2">cv. Niubang</strain>
    </source>
</reference>
<gene>
    <name evidence="1" type="ORF">L6452_00606</name>
</gene>
<dbReference type="EMBL" id="CM042047">
    <property type="protein sequence ID" value="KAI3769500.1"/>
    <property type="molecule type" value="Genomic_DNA"/>
</dbReference>
<sequence>MRRMSSNQQEEKEATLSDRCSSGSDLRGTLIAPFYPYYLLVCSSRTPNSSELLPVGTLLEKLLLGQELGCLMLMSESRIWPKKEHSPSFNLIKYLKLPVDYDIPTEIKCGD</sequence>
<keyword evidence="2" id="KW-1185">Reference proteome</keyword>
<organism evidence="1 2">
    <name type="scientific">Arctium lappa</name>
    <name type="common">Greater burdock</name>
    <name type="synonym">Lappa major</name>
    <dbReference type="NCBI Taxonomy" id="4217"/>
    <lineage>
        <taxon>Eukaryota</taxon>
        <taxon>Viridiplantae</taxon>
        <taxon>Streptophyta</taxon>
        <taxon>Embryophyta</taxon>
        <taxon>Tracheophyta</taxon>
        <taxon>Spermatophyta</taxon>
        <taxon>Magnoliopsida</taxon>
        <taxon>eudicotyledons</taxon>
        <taxon>Gunneridae</taxon>
        <taxon>Pentapetalae</taxon>
        <taxon>asterids</taxon>
        <taxon>campanulids</taxon>
        <taxon>Asterales</taxon>
        <taxon>Asteraceae</taxon>
        <taxon>Carduoideae</taxon>
        <taxon>Cardueae</taxon>
        <taxon>Arctiinae</taxon>
        <taxon>Arctium</taxon>
    </lineage>
</organism>
<name>A0ACB9FED7_ARCLA</name>
<dbReference type="Proteomes" id="UP001055879">
    <property type="component" value="Linkage Group LG01"/>
</dbReference>
<protein>
    <submittedName>
        <fullName evidence="1">Uncharacterized protein</fullName>
    </submittedName>
</protein>
<evidence type="ECO:0000313" key="1">
    <source>
        <dbReference type="EMBL" id="KAI3769500.1"/>
    </source>
</evidence>
<proteinExistence type="predicted"/>
<reference evidence="1 2" key="2">
    <citation type="journal article" date="2022" name="Mol. Ecol. Resour.">
        <title>The genomes of chicory, endive, great burdock and yacon provide insights into Asteraceae paleo-polyploidization history and plant inulin production.</title>
        <authorList>
            <person name="Fan W."/>
            <person name="Wang S."/>
            <person name="Wang H."/>
            <person name="Wang A."/>
            <person name="Jiang F."/>
            <person name="Liu H."/>
            <person name="Zhao H."/>
            <person name="Xu D."/>
            <person name="Zhang Y."/>
        </authorList>
    </citation>
    <scope>NUCLEOTIDE SEQUENCE [LARGE SCALE GENOMIC DNA]</scope>
    <source>
        <strain evidence="2">cv. Niubang</strain>
    </source>
</reference>
<evidence type="ECO:0000313" key="2">
    <source>
        <dbReference type="Proteomes" id="UP001055879"/>
    </source>
</evidence>